<evidence type="ECO:0000256" key="1">
    <source>
        <dbReference type="SAM" id="MobiDB-lite"/>
    </source>
</evidence>
<comment type="caution">
    <text evidence="3">The sequence shown here is derived from an EMBL/GenBank/DDBJ whole genome shotgun (WGS) entry which is preliminary data.</text>
</comment>
<evidence type="ECO:0000313" key="2">
    <source>
        <dbReference type="EMBL" id="CAF5082045.1"/>
    </source>
</evidence>
<dbReference type="EMBL" id="CAJOBJ010332759">
    <property type="protein sequence ID" value="CAF5185069.1"/>
    <property type="molecule type" value="Genomic_DNA"/>
</dbReference>
<dbReference type="GO" id="GO:0016491">
    <property type="term" value="F:oxidoreductase activity"/>
    <property type="evidence" value="ECO:0007669"/>
    <property type="project" value="InterPro"/>
</dbReference>
<dbReference type="Proteomes" id="UP000681720">
    <property type="component" value="Unassembled WGS sequence"/>
</dbReference>
<feature type="non-terminal residue" evidence="3">
    <location>
        <position position="81"/>
    </location>
</feature>
<proteinExistence type="predicted"/>
<dbReference type="SUPFAM" id="SSF47240">
    <property type="entry name" value="Ferritin-like"/>
    <property type="match status" value="1"/>
</dbReference>
<dbReference type="Proteomes" id="UP000681967">
    <property type="component" value="Unassembled WGS sequence"/>
</dbReference>
<sequence length="81" mass="9432">MRDINVSTSNGTNNIETDLSSIDTSDDDINLFENYIEQSQDVFVKTKEADEPLLRDNPSRYVLFPIKYHDVWKMYKRALAS</sequence>
<name>A0A8S3HPF0_9BILA</name>
<feature type="compositionally biased region" description="Polar residues" evidence="1">
    <location>
        <begin position="1"/>
        <end position="16"/>
    </location>
</feature>
<dbReference type="AlphaFoldDB" id="A0A8S3HPF0"/>
<evidence type="ECO:0000313" key="3">
    <source>
        <dbReference type="EMBL" id="CAF5185069.1"/>
    </source>
</evidence>
<accession>A0A8S3HPF0</accession>
<dbReference type="EMBL" id="CAJOBH010233847">
    <property type="protein sequence ID" value="CAF5082045.1"/>
    <property type="molecule type" value="Genomic_DNA"/>
</dbReference>
<dbReference type="InterPro" id="IPR012348">
    <property type="entry name" value="RNR-like"/>
</dbReference>
<organism evidence="3 4">
    <name type="scientific">Rotaria magnacalcarata</name>
    <dbReference type="NCBI Taxonomy" id="392030"/>
    <lineage>
        <taxon>Eukaryota</taxon>
        <taxon>Metazoa</taxon>
        <taxon>Spiralia</taxon>
        <taxon>Gnathifera</taxon>
        <taxon>Rotifera</taxon>
        <taxon>Eurotatoria</taxon>
        <taxon>Bdelloidea</taxon>
        <taxon>Philodinida</taxon>
        <taxon>Philodinidae</taxon>
        <taxon>Rotaria</taxon>
    </lineage>
</organism>
<dbReference type="Gene3D" id="1.10.620.20">
    <property type="entry name" value="Ribonucleotide Reductase, subunit A"/>
    <property type="match status" value="1"/>
</dbReference>
<reference evidence="3" key="1">
    <citation type="submission" date="2021-02" db="EMBL/GenBank/DDBJ databases">
        <authorList>
            <person name="Nowell W R."/>
        </authorList>
    </citation>
    <scope>NUCLEOTIDE SEQUENCE</scope>
</reference>
<gene>
    <name evidence="2" type="ORF">BYL167_LOCUS62046</name>
    <name evidence="3" type="ORF">GIL414_LOCUS70690</name>
</gene>
<evidence type="ECO:0000313" key="4">
    <source>
        <dbReference type="Proteomes" id="UP000681720"/>
    </source>
</evidence>
<dbReference type="InterPro" id="IPR009078">
    <property type="entry name" value="Ferritin-like_SF"/>
</dbReference>
<protein>
    <submittedName>
        <fullName evidence="3">Uncharacterized protein</fullName>
    </submittedName>
</protein>
<feature type="region of interest" description="Disordered" evidence="1">
    <location>
        <begin position="1"/>
        <end position="20"/>
    </location>
</feature>